<accession>A0A1I4LB69</accession>
<keyword evidence="3" id="KW-1185">Reference proteome</keyword>
<sequence>MTHVHITRCLLLLCLLLPGFATADTSWEMLAEDLQLRHSETPESLSWYLPNKSDPTPYDQVGFKSERCEPPIPSRQTPIPRFLVRCSTPALSARGFITIRMVTSWPYVDGNWGTGQIIATYVSDKPPTNPYAYQREIYRDIWHSGDLVGPYQRAVAMLSEMEADELRSFWHTAPELTAETRETLEEWKQLPWPDGVVGLRRNGELLLQRGSLAGTGALLEKLNEPDAVPAFAQGLIRAIDAQPRSWSTISPPGPPMFMVHVLESSDGPHAIALSDPAPDGQLPGVQVLSSDEHQDIVFIPLERNL</sequence>
<keyword evidence="1" id="KW-0732">Signal</keyword>
<dbReference type="EMBL" id="FOUE01000001">
    <property type="protein sequence ID" value="SFL87887.1"/>
    <property type="molecule type" value="Genomic_DNA"/>
</dbReference>
<feature type="signal peptide" evidence="1">
    <location>
        <begin position="1"/>
        <end position="23"/>
    </location>
</feature>
<evidence type="ECO:0000313" key="3">
    <source>
        <dbReference type="Proteomes" id="UP000198519"/>
    </source>
</evidence>
<dbReference type="STRING" id="488535.SAMN04487963_0370"/>
<reference evidence="3" key="1">
    <citation type="submission" date="2016-10" db="EMBL/GenBank/DDBJ databases">
        <authorList>
            <person name="Varghese N."/>
            <person name="Submissions S."/>
        </authorList>
    </citation>
    <scope>NUCLEOTIDE SEQUENCE [LARGE SCALE GENOMIC DNA]</scope>
    <source>
        <strain evidence="3">CGMCC 1.7061</strain>
    </source>
</reference>
<protein>
    <submittedName>
        <fullName evidence="2">Uncharacterized protein</fullName>
    </submittedName>
</protein>
<gene>
    <name evidence="2" type="ORF">SAMN04487963_0370</name>
</gene>
<dbReference type="AlphaFoldDB" id="A0A1I4LB69"/>
<evidence type="ECO:0000313" key="2">
    <source>
        <dbReference type="EMBL" id="SFL87887.1"/>
    </source>
</evidence>
<name>A0A1I4LB69_9GAMM</name>
<feature type="chain" id="PRO_5011641765" evidence="1">
    <location>
        <begin position="24"/>
        <end position="305"/>
    </location>
</feature>
<organism evidence="2 3">
    <name type="scientific">Marinobacter zhejiangensis</name>
    <dbReference type="NCBI Taxonomy" id="488535"/>
    <lineage>
        <taxon>Bacteria</taxon>
        <taxon>Pseudomonadati</taxon>
        <taxon>Pseudomonadota</taxon>
        <taxon>Gammaproteobacteria</taxon>
        <taxon>Pseudomonadales</taxon>
        <taxon>Marinobacteraceae</taxon>
        <taxon>Marinobacter</taxon>
    </lineage>
</organism>
<proteinExistence type="predicted"/>
<dbReference type="Proteomes" id="UP000198519">
    <property type="component" value="Unassembled WGS sequence"/>
</dbReference>
<evidence type="ECO:0000256" key="1">
    <source>
        <dbReference type="SAM" id="SignalP"/>
    </source>
</evidence>